<dbReference type="Proteomes" id="UP000887565">
    <property type="component" value="Unplaced"/>
</dbReference>
<dbReference type="WBParaSite" id="nRc.2.0.1.t10696-RA">
    <property type="protein sequence ID" value="nRc.2.0.1.t10696-RA"/>
    <property type="gene ID" value="nRc.2.0.1.g10696"/>
</dbReference>
<name>A0A915IBR8_ROMCU</name>
<organism evidence="1 2">
    <name type="scientific">Romanomermis culicivorax</name>
    <name type="common">Nematode worm</name>
    <dbReference type="NCBI Taxonomy" id="13658"/>
    <lineage>
        <taxon>Eukaryota</taxon>
        <taxon>Metazoa</taxon>
        <taxon>Ecdysozoa</taxon>
        <taxon>Nematoda</taxon>
        <taxon>Enoplea</taxon>
        <taxon>Dorylaimia</taxon>
        <taxon>Mermithida</taxon>
        <taxon>Mermithoidea</taxon>
        <taxon>Mermithidae</taxon>
        <taxon>Romanomermis</taxon>
    </lineage>
</organism>
<reference evidence="2" key="1">
    <citation type="submission" date="2022-11" db="UniProtKB">
        <authorList>
            <consortium name="WormBaseParasite"/>
        </authorList>
    </citation>
    <scope>IDENTIFICATION</scope>
</reference>
<keyword evidence="1" id="KW-1185">Reference proteome</keyword>
<accession>A0A915IBR8</accession>
<dbReference type="AlphaFoldDB" id="A0A915IBR8"/>
<protein>
    <submittedName>
        <fullName evidence="2">Uncharacterized protein</fullName>
    </submittedName>
</protein>
<evidence type="ECO:0000313" key="1">
    <source>
        <dbReference type="Proteomes" id="UP000887565"/>
    </source>
</evidence>
<evidence type="ECO:0000313" key="2">
    <source>
        <dbReference type="WBParaSite" id="nRc.2.0.1.t10696-RA"/>
    </source>
</evidence>
<sequence length="88" mass="10084">MAERRPDEKLQTNNNESLTKFWHMTQKLHFIQKEGQMGGVHGINYPELLSPETGDPLQDQRSDVRQNGRLLFLVRGTVVIAKVLIQGQ</sequence>
<proteinExistence type="predicted"/>